<sequence>MTDLVIVEKRSSVATVTLNRPDSMNALSQAMMKALTAAFRSLQQDQDIAAVILTGAGKAFCAGLDLKELSEKSLEGFKLEGDHDIESAILEFDRPVIGAINGVAATGGFELALWCDMLVATNTARFVDTHARVGLVPGWGLSQRLSRMIGINRARELSFTGNFLPAQQAESWGLVNRVVDAADLLPTCESIAKDISSCHRTTLVRYKRVINEGAGMSLQNALTYEKLAMDLHSATQGSSDISERRESVINRGRTQT</sequence>
<dbReference type="PANTHER" id="PTHR43802">
    <property type="entry name" value="ENOYL-COA HYDRATASE"/>
    <property type="match status" value="1"/>
</dbReference>
<dbReference type="Gene3D" id="3.90.226.10">
    <property type="entry name" value="2-enoyl-CoA Hydratase, Chain A, domain 1"/>
    <property type="match status" value="1"/>
</dbReference>
<gene>
    <name evidence="3" type="ORF">HCU74_00230</name>
</gene>
<comment type="similarity">
    <text evidence="1">Belongs to the enoyl-CoA hydratase/isomerase family.</text>
</comment>
<accession>A0ABX1G9J9</accession>
<dbReference type="RefSeq" id="WP_168448393.1">
    <property type="nucleotide sequence ID" value="NZ_JAAWWK010000001.1"/>
</dbReference>
<evidence type="ECO:0000256" key="1">
    <source>
        <dbReference type="ARBA" id="ARBA00005254"/>
    </source>
</evidence>
<dbReference type="EC" id="4.2.1.17" evidence="3"/>
<evidence type="ECO:0000313" key="3">
    <source>
        <dbReference type="EMBL" id="NKI15835.1"/>
    </source>
</evidence>
<name>A0ABX1G9J9_9GAMM</name>
<keyword evidence="4" id="KW-1185">Reference proteome</keyword>
<dbReference type="GO" id="GO:0004300">
    <property type="term" value="F:enoyl-CoA hydratase activity"/>
    <property type="evidence" value="ECO:0007669"/>
    <property type="project" value="UniProtKB-EC"/>
</dbReference>
<organism evidence="3 4">
    <name type="scientific">Spongiibacter thalassae</name>
    <dbReference type="NCBI Taxonomy" id="2721624"/>
    <lineage>
        <taxon>Bacteria</taxon>
        <taxon>Pseudomonadati</taxon>
        <taxon>Pseudomonadota</taxon>
        <taxon>Gammaproteobacteria</taxon>
        <taxon>Cellvibrionales</taxon>
        <taxon>Spongiibacteraceae</taxon>
        <taxon>Spongiibacter</taxon>
    </lineage>
</organism>
<feature type="region of interest" description="Disordered" evidence="2">
    <location>
        <begin position="235"/>
        <end position="256"/>
    </location>
</feature>
<dbReference type="Proteomes" id="UP000765845">
    <property type="component" value="Unassembled WGS sequence"/>
</dbReference>
<dbReference type="SUPFAM" id="SSF52096">
    <property type="entry name" value="ClpP/crotonase"/>
    <property type="match status" value="1"/>
</dbReference>
<dbReference type="Pfam" id="PF00378">
    <property type="entry name" value="ECH_1"/>
    <property type="match status" value="1"/>
</dbReference>
<comment type="caution">
    <text evidence="3">The sequence shown here is derived from an EMBL/GenBank/DDBJ whole genome shotgun (WGS) entry which is preliminary data.</text>
</comment>
<dbReference type="PANTHER" id="PTHR43802:SF1">
    <property type="entry name" value="IP11341P-RELATED"/>
    <property type="match status" value="1"/>
</dbReference>
<evidence type="ECO:0000313" key="4">
    <source>
        <dbReference type="Proteomes" id="UP000765845"/>
    </source>
</evidence>
<dbReference type="NCBIfam" id="NF004840">
    <property type="entry name" value="PRK06190.1"/>
    <property type="match status" value="1"/>
</dbReference>
<proteinExistence type="inferred from homology"/>
<reference evidence="3 4" key="1">
    <citation type="submission" date="2020-04" db="EMBL/GenBank/DDBJ databases">
        <authorList>
            <person name="Yoon J."/>
        </authorList>
    </citation>
    <scope>NUCLEOTIDE SEQUENCE [LARGE SCALE GENOMIC DNA]</scope>
    <source>
        <strain evidence="3 4">KMU-166</strain>
    </source>
</reference>
<evidence type="ECO:0000256" key="2">
    <source>
        <dbReference type="SAM" id="MobiDB-lite"/>
    </source>
</evidence>
<dbReference type="InterPro" id="IPR001753">
    <property type="entry name" value="Enoyl-CoA_hydra/iso"/>
</dbReference>
<dbReference type="CDD" id="cd06558">
    <property type="entry name" value="crotonase-like"/>
    <property type="match status" value="1"/>
</dbReference>
<dbReference type="InterPro" id="IPR029045">
    <property type="entry name" value="ClpP/crotonase-like_dom_sf"/>
</dbReference>
<dbReference type="EMBL" id="JAAWWK010000001">
    <property type="protein sequence ID" value="NKI15835.1"/>
    <property type="molecule type" value="Genomic_DNA"/>
</dbReference>
<keyword evidence="3" id="KW-0456">Lyase</keyword>
<protein>
    <submittedName>
        <fullName evidence="3">Enoyl-CoA hydratase</fullName>
        <ecNumber evidence="3">4.2.1.17</ecNumber>
    </submittedName>
</protein>